<feature type="domain" description="Bacteriophage P22 tailspike N-terminal" evidence="1">
    <location>
        <begin position="1"/>
        <end position="113"/>
    </location>
</feature>
<dbReference type="RefSeq" id="WP_244922732.1">
    <property type="nucleotide sequence ID" value="NZ_QTUB01000001.1"/>
</dbReference>
<dbReference type="InterPro" id="IPR036730">
    <property type="entry name" value="P22_tailspike_N_sf"/>
</dbReference>
<dbReference type="EMBL" id="QTUB01000001">
    <property type="protein sequence ID" value="REF27778.1"/>
    <property type="molecule type" value="Genomic_DNA"/>
</dbReference>
<dbReference type="SUPFAM" id="SSF51327">
    <property type="entry name" value="Head-binding domain of phage P22 tailspike protein"/>
    <property type="match status" value="1"/>
</dbReference>
<evidence type="ECO:0000259" key="1">
    <source>
        <dbReference type="Pfam" id="PF09008"/>
    </source>
</evidence>
<evidence type="ECO:0000313" key="3">
    <source>
        <dbReference type="Proteomes" id="UP000256294"/>
    </source>
</evidence>
<dbReference type="InterPro" id="IPR009093">
    <property type="entry name" value="P22_tailspike_N"/>
</dbReference>
<dbReference type="Pfam" id="PF09008">
    <property type="entry name" value="Head_binding"/>
    <property type="match status" value="1"/>
</dbReference>
<dbReference type="Proteomes" id="UP000256294">
    <property type="component" value="Unassembled WGS sequence"/>
</dbReference>
<organism evidence="2 3">
    <name type="scientific">Xenorhabdus cabanillasii</name>
    <dbReference type="NCBI Taxonomy" id="351673"/>
    <lineage>
        <taxon>Bacteria</taxon>
        <taxon>Pseudomonadati</taxon>
        <taxon>Pseudomonadota</taxon>
        <taxon>Gammaproteobacteria</taxon>
        <taxon>Enterobacterales</taxon>
        <taxon>Morganellaceae</taxon>
        <taxon>Xenorhabdus</taxon>
    </lineage>
</organism>
<name>A0A3D9UE54_9GAMM</name>
<sequence>MSDITPNIVVSMPNQLFTMARSFKACSNGRIYIGKINTDPTLPENQIQVYLEREDGSYIPAMQPIIINTAGYPVYAGQISKFVTVEGHSMAVYDAYGSQQFYFPNILKYDPDQGIIQLKEQLASTTTTNSGSNLIGVATGETLTSYLSTGRGIDPRMPPYNYRDSDDLETRTASIQAAFEAANTSKKSVSMAGFYYIDSLTIVGHSDYSVIGFGGIIAQGNGGAGRFCIEMKNCTNINWVGTLSLNGKAGFDGGVKVWADKDGGTSRMQLSISVVGSAIAWQFGDKSQPDRLVSEIRVFGCQTYNVREVVRIIGSQAVIEFNGCQMVATAGAIGTNIVCIGTLYGGALRINGGEVMMPTEPTGQLFRSFPIDSPAYAKAYGIVTITGAPIESAGLWFNAYNIDGITSPAAETGGFVLSACSGYTPFSHVNIQTSGNFSGKIDIDHTCYFHRLDVKTSQIVVCTSNSHPIVRLHDDAFDSNFPKGFSAVTGGVLAFPFRQITQVTNLGGVSYPSNSTNNLIFQSMHAVGENPYYGVNYNTSTGEFIVPVGGLKSVRLHVEISFSAAMPGGTISVIVSTVMKSTCGIPSARLSADFDLGNIVAGDVISLRIFNPNSTVTTTSSNLDMLVFSASN</sequence>
<evidence type="ECO:0000313" key="2">
    <source>
        <dbReference type="EMBL" id="REF27778.1"/>
    </source>
</evidence>
<proteinExistence type="predicted"/>
<accession>A0A3D9UE54</accession>
<dbReference type="AlphaFoldDB" id="A0A3D9UE54"/>
<dbReference type="Gene3D" id="2.170.14.10">
    <property type="entry name" value="Phage P22 tailspike-like, N-terminal domain"/>
    <property type="match status" value="1"/>
</dbReference>
<gene>
    <name evidence="2" type="ORF">BDD26_2598</name>
</gene>
<comment type="caution">
    <text evidence="2">The sequence shown here is derived from an EMBL/GenBank/DDBJ whole genome shotgun (WGS) entry which is preliminary data.</text>
</comment>
<protein>
    <submittedName>
        <fullName evidence="2">Head binding protein</fullName>
    </submittedName>
</protein>
<keyword evidence="3" id="KW-1185">Reference proteome</keyword>
<reference evidence="2 3" key="1">
    <citation type="submission" date="2018-08" db="EMBL/GenBank/DDBJ databases">
        <title>Genomic Encyclopedia of Archaeal and Bacterial Type Strains, Phase II (KMG-II): from individual species to whole genera.</title>
        <authorList>
            <person name="Goeker M."/>
        </authorList>
    </citation>
    <scope>NUCLEOTIDE SEQUENCE [LARGE SCALE GENOMIC DNA]</scope>
    <source>
        <strain evidence="2 3">DSM 17905</strain>
    </source>
</reference>